<accession>A0A9W9DK47</accession>
<sequence>MTSTIVLPRQIPLWLCPELLGEYLSYIHGVDLDACSQVCHYWSEPAKMARFRVIDVDDSAQLILLESNPHHLLYVHCIIGNIGSAFASAISSYPIHLRSLEIRGYDLVMTGDRMNQAIVAFSRTITAFTIHNCLRMSYPAFHGLLQSLTHCKLLEKLTLPSPARILDENLSLEQRAEEANAAFQMLPRGAEDRVKLAFMQLIPNSYRHDPQCAHNPAMKTPHTWEYEWLDLRICPFDLHELATLVIGSARAAEILLPRVSEHLTRLQFCLPFDNYSSWKHYEYLRRSPIILSSLKHLGLTFHIRPSKYILNIIRAPAIKTIHLEWNTSISYSTYELQFRLIDRQISRLDDGHVFPRHLSNIHLVTMLCPDAPWCAQAFPLCSFFGVNVSSYASTSTQTL</sequence>
<proteinExistence type="predicted"/>
<dbReference type="Proteomes" id="UP001150238">
    <property type="component" value="Unassembled WGS sequence"/>
</dbReference>
<reference evidence="1" key="2">
    <citation type="journal article" date="2023" name="Proc. Natl. Acad. Sci. U.S.A.">
        <title>A global phylogenomic analysis of the shiitake genus Lentinula.</title>
        <authorList>
            <person name="Sierra-Patev S."/>
            <person name="Min B."/>
            <person name="Naranjo-Ortiz M."/>
            <person name="Looney B."/>
            <person name="Konkel Z."/>
            <person name="Slot J.C."/>
            <person name="Sakamoto Y."/>
            <person name="Steenwyk J.L."/>
            <person name="Rokas A."/>
            <person name="Carro J."/>
            <person name="Camarero S."/>
            <person name="Ferreira P."/>
            <person name="Molpeceres G."/>
            <person name="Ruiz-Duenas F.J."/>
            <person name="Serrano A."/>
            <person name="Henrissat B."/>
            <person name="Drula E."/>
            <person name="Hughes K.W."/>
            <person name="Mata J.L."/>
            <person name="Ishikawa N.K."/>
            <person name="Vargas-Isla R."/>
            <person name="Ushijima S."/>
            <person name="Smith C.A."/>
            <person name="Donoghue J."/>
            <person name="Ahrendt S."/>
            <person name="Andreopoulos W."/>
            <person name="He G."/>
            <person name="LaButti K."/>
            <person name="Lipzen A."/>
            <person name="Ng V."/>
            <person name="Riley R."/>
            <person name="Sandor L."/>
            <person name="Barry K."/>
            <person name="Martinez A.T."/>
            <person name="Xiao Y."/>
            <person name="Gibbons J.G."/>
            <person name="Terashima K."/>
            <person name="Grigoriev I.V."/>
            <person name="Hibbett D."/>
        </authorList>
    </citation>
    <scope>NUCLEOTIDE SEQUENCE</scope>
    <source>
        <strain evidence="1">Sp2 HRB7682 ss15</strain>
    </source>
</reference>
<dbReference type="AlphaFoldDB" id="A0A9W9DK47"/>
<protein>
    <recommendedName>
        <fullName evidence="3">F-box domain-containing protein</fullName>
    </recommendedName>
</protein>
<name>A0A9W9DK47_9AGAR</name>
<evidence type="ECO:0000313" key="2">
    <source>
        <dbReference type="Proteomes" id="UP001150238"/>
    </source>
</evidence>
<organism evidence="1 2">
    <name type="scientific">Lentinula lateritia</name>
    <dbReference type="NCBI Taxonomy" id="40482"/>
    <lineage>
        <taxon>Eukaryota</taxon>
        <taxon>Fungi</taxon>
        <taxon>Dikarya</taxon>
        <taxon>Basidiomycota</taxon>
        <taxon>Agaricomycotina</taxon>
        <taxon>Agaricomycetes</taxon>
        <taxon>Agaricomycetidae</taxon>
        <taxon>Agaricales</taxon>
        <taxon>Marasmiineae</taxon>
        <taxon>Omphalotaceae</taxon>
        <taxon>Lentinula</taxon>
    </lineage>
</organism>
<evidence type="ECO:0000313" key="1">
    <source>
        <dbReference type="EMBL" id="KAJ4473381.1"/>
    </source>
</evidence>
<evidence type="ECO:0008006" key="3">
    <source>
        <dbReference type="Google" id="ProtNLM"/>
    </source>
</evidence>
<dbReference type="EMBL" id="JANVFS010000025">
    <property type="protein sequence ID" value="KAJ4473381.1"/>
    <property type="molecule type" value="Genomic_DNA"/>
</dbReference>
<comment type="caution">
    <text evidence="1">The sequence shown here is derived from an EMBL/GenBank/DDBJ whole genome shotgun (WGS) entry which is preliminary data.</text>
</comment>
<reference evidence="1" key="1">
    <citation type="submission" date="2022-08" db="EMBL/GenBank/DDBJ databases">
        <authorList>
            <consortium name="DOE Joint Genome Institute"/>
            <person name="Min B."/>
            <person name="Riley R."/>
            <person name="Sierra-Patev S."/>
            <person name="Naranjo-Ortiz M."/>
            <person name="Looney B."/>
            <person name="Konkel Z."/>
            <person name="Slot J.C."/>
            <person name="Sakamoto Y."/>
            <person name="Steenwyk J.L."/>
            <person name="Rokas A."/>
            <person name="Carro J."/>
            <person name="Camarero S."/>
            <person name="Ferreira P."/>
            <person name="Molpeceres G."/>
            <person name="Ruiz-Duenas F.J."/>
            <person name="Serrano A."/>
            <person name="Henrissat B."/>
            <person name="Drula E."/>
            <person name="Hughes K.W."/>
            <person name="Mata J.L."/>
            <person name="Ishikawa N.K."/>
            <person name="Vargas-Isla R."/>
            <person name="Ushijima S."/>
            <person name="Smith C.A."/>
            <person name="Ahrendt S."/>
            <person name="Andreopoulos W."/>
            <person name="He G."/>
            <person name="Labutti K."/>
            <person name="Lipzen A."/>
            <person name="Ng V."/>
            <person name="Sandor L."/>
            <person name="Barry K."/>
            <person name="Martinez A.T."/>
            <person name="Xiao Y."/>
            <person name="Gibbons J.G."/>
            <person name="Terashima K."/>
            <person name="Hibbett D.S."/>
            <person name="Grigoriev I.V."/>
        </authorList>
    </citation>
    <scope>NUCLEOTIDE SEQUENCE</scope>
    <source>
        <strain evidence="1">Sp2 HRB7682 ss15</strain>
    </source>
</reference>
<gene>
    <name evidence="1" type="ORF">C8J55DRAFT_562894</name>
</gene>